<organism evidence="1 2">
    <name type="scientific">Paludibaculum fermentans</name>
    <dbReference type="NCBI Taxonomy" id="1473598"/>
    <lineage>
        <taxon>Bacteria</taxon>
        <taxon>Pseudomonadati</taxon>
        <taxon>Acidobacteriota</taxon>
        <taxon>Terriglobia</taxon>
        <taxon>Bryobacterales</taxon>
        <taxon>Bryobacteraceae</taxon>
        <taxon>Paludibaculum</taxon>
    </lineage>
</organism>
<proteinExistence type="predicted"/>
<dbReference type="Proteomes" id="UP000593892">
    <property type="component" value="Chromosome"/>
</dbReference>
<dbReference type="EMBL" id="CP063849">
    <property type="protein sequence ID" value="QOY89417.1"/>
    <property type="molecule type" value="Genomic_DNA"/>
</dbReference>
<gene>
    <name evidence="1" type="ORF">IRI77_05530</name>
</gene>
<evidence type="ECO:0000313" key="1">
    <source>
        <dbReference type="EMBL" id="QOY89417.1"/>
    </source>
</evidence>
<dbReference type="KEGG" id="pfer:IRI77_05530"/>
<accession>A0A7S7NT95</accession>
<dbReference type="RefSeq" id="WP_194451079.1">
    <property type="nucleotide sequence ID" value="NZ_CP063849.1"/>
</dbReference>
<dbReference type="AlphaFoldDB" id="A0A7S7NT95"/>
<sequence length="205" mass="23577">MEEAKLPAGQVWDLPPVILHPFSDPGGPDKLVESSRAHLMLQGMLPTGELSSDEILQRLLSGRLCELRMLYYVGKDLERWLEQCAELVARDSVLKEAGITAAAFTQLLIDSPPGDVREKLTKWGVADYKAIFSRALGLNAIFNKAPDQEWLAPHFIQYYYRYADQLFQCRQGMEPFKTLSPWNFRFELFASGEYSRMLEREWEEI</sequence>
<protein>
    <submittedName>
        <fullName evidence="1">Uncharacterized protein</fullName>
    </submittedName>
</protein>
<keyword evidence="2" id="KW-1185">Reference proteome</keyword>
<name>A0A7S7NT95_PALFE</name>
<evidence type="ECO:0000313" key="2">
    <source>
        <dbReference type="Proteomes" id="UP000593892"/>
    </source>
</evidence>
<reference evidence="1 2" key="1">
    <citation type="submission" date="2020-10" db="EMBL/GenBank/DDBJ databases">
        <title>Complete genome sequence of Paludibaculum fermentans P105T, a facultatively anaerobic acidobacterium capable of dissimilatory Fe(III) reduction.</title>
        <authorList>
            <person name="Dedysh S.N."/>
            <person name="Beletsky A.V."/>
            <person name="Kulichevskaya I.S."/>
            <person name="Mardanov A.V."/>
            <person name="Ravin N.V."/>
        </authorList>
    </citation>
    <scope>NUCLEOTIDE SEQUENCE [LARGE SCALE GENOMIC DNA]</scope>
    <source>
        <strain evidence="1 2">P105</strain>
    </source>
</reference>